<dbReference type="PANTHER" id="PTHR11228:SF7">
    <property type="entry name" value="PQQA PEPTIDE CYCLASE"/>
    <property type="match status" value="1"/>
</dbReference>
<dbReference type="Proteomes" id="UP000278398">
    <property type="component" value="Unassembled WGS sequence"/>
</dbReference>
<gene>
    <name evidence="7" type="ORF">EJC49_23645</name>
</gene>
<keyword evidence="5" id="KW-0411">Iron-sulfur</keyword>
<dbReference type="InterPro" id="IPR050377">
    <property type="entry name" value="Radical_SAM_PqqE_MftC-like"/>
</dbReference>
<dbReference type="Pfam" id="PF04055">
    <property type="entry name" value="Radical_SAM"/>
    <property type="match status" value="1"/>
</dbReference>
<feature type="domain" description="Radical SAM core" evidence="6">
    <location>
        <begin position="1"/>
        <end position="213"/>
    </location>
</feature>
<accession>A0A3R9Y3B6</accession>
<evidence type="ECO:0000256" key="2">
    <source>
        <dbReference type="ARBA" id="ARBA00022691"/>
    </source>
</evidence>
<dbReference type="CDD" id="cd21109">
    <property type="entry name" value="SPASM"/>
    <property type="match status" value="1"/>
</dbReference>
<dbReference type="GO" id="GO:0046872">
    <property type="term" value="F:metal ion binding"/>
    <property type="evidence" value="ECO:0007669"/>
    <property type="project" value="UniProtKB-KW"/>
</dbReference>
<dbReference type="SMART" id="SM00729">
    <property type="entry name" value="Elp3"/>
    <property type="match status" value="1"/>
</dbReference>
<dbReference type="SFLD" id="SFLDG01386">
    <property type="entry name" value="main_SPASM_domain-containing"/>
    <property type="match status" value="1"/>
</dbReference>
<evidence type="ECO:0000313" key="7">
    <source>
        <dbReference type="EMBL" id="RST82041.1"/>
    </source>
</evidence>
<dbReference type="EMBL" id="RWKW01000119">
    <property type="protein sequence ID" value="RST82041.1"/>
    <property type="molecule type" value="Genomic_DNA"/>
</dbReference>
<dbReference type="Pfam" id="PF13186">
    <property type="entry name" value="SPASM"/>
    <property type="match status" value="1"/>
</dbReference>
<keyword evidence="8" id="KW-1185">Reference proteome</keyword>
<dbReference type="AlphaFoldDB" id="A0A3R9Y3B6"/>
<evidence type="ECO:0000256" key="3">
    <source>
        <dbReference type="ARBA" id="ARBA00022723"/>
    </source>
</evidence>
<dbReference type="PANTHER" id="PTHR11228">
    <property type="entry name" value="RADICAL SAM DOMAIN PROTEIN"/>
    <property type="match status" value="1"/>
</dbReference>
<dbReference type="Gene3D" id="3.20.20.70">
    <property type="entry name" value="Aldolase class I"/>
    <property type="match status" value="1"/>
</dbReference>
<protein>
    <submittedName>
        <fullName evidence="7">Radical SAM protein</fullName>
    </submittedName>
</protein>
<dbReference type="GO" id="GO:0003824">
    <property type="term" value="F:catalytic activity"/>
    <property type="evidence" value="ECO:0007669"/>
    <property type="project" value="InterPro"/>
</dbReference>
<sequence>MEPLLRELRIEVNKRCNFACDHCYTDKKGKISSLSTLLGIVGQCAKSGVTDLSLTGGEPLQDLDRTLALIRAGAELGLRVRLNTNGWYADAECLSSLKAAGLHEIQVSMSHSDATEFDRFVRRKGAFARACEAVRQATNMNLKTTVRCTLMNDNIEQIANIYDLVADLGAHSMKIRAIVEVNGVRDAAASIAASVRVRSIEKLKDRVKQRRVPVALADGGEFSLDAASDIERLACKCGDVAVFVTAEGIITPCPFLRENEDFWCGDIHSQSIESAVSSARYRAFVGHREATSDCGNDAGCACKATLVEQLKPSANQGPRHKRLVERA</sequence>
<dbReference type="InterPro" id="IPR013785">
    <property type="entry name" value="Aldolase_TIM"/>
</dbReference>
<dbReference type="GO" id="GO:0006783">
    <property type="term" value="P:heme biosynthetic process"/>
    <property type="evidence" value="ECO:0007669"/>
    <property type="project" value="TreeGrafter"/>
</dbReference>
<evidence type="ECO:0000259" key="6">
    <source>
        <dbReference type="PROSITE" id="PS51918"/>
    </source>
</evidence>
<evidence type="ECO:0000256" key="4">
    <source>
        <dbReference type="ARBA" id="ARBA00023004"/>
    </source>
</evidence>
<dbReference type="InterPro" id="IPR006638">
    <property type="entry name" value="Elp3/MiaA/NifB-like_rSAM"/>
</dbReference>
<keyword evidence="3" id="KW-0479">Metal-binding</keyword>
<evidence type="ECO:0000256" key="1">
    <source>
        <dbReference type="ARBA" id="ARBA00001966"/>
    </source>
</evidence>
<dbReference type="InterPro" id="IPR007197">
    <property type="entry name" value="rSAM"/>
</dbReference>
<proteinExistence type="predicted"/>
<dbReference type="RefSeq" id="WP_126702392.1">
    <property type="nucleotide sequence ID" value="NZ_RWKW01000119.1"/>
</dbReference>
<dbReference type="OrthoDB" id="9792276at2"/>
<name>A0A3R9Y3B6_9HYPH</name>
<reference evidence="7 8" key="1">
    <citation type="submission" date="2018-12" db="EMBL/GenBank/DDBJ databases">
        <title>Mesorhizobium carbonis sp. nov., isolated from coal mine water.</title>
        <authorList>
            <person name="Xin W."/>
            <person name="Xu Z."/>
            <person name="Xiang F."/>
            <person name="Zhang J."/>
            <person name="Xi L."/>
            <person name="Liu J."/>
        </authorList>
    </citation>
    <scope>NUCLEOTIDE SEQUENCE [LARGE SCALE GENOMIC DNA]</scope>
    <source>
        <strain evidence="7 8">B2.3</strain>
    </source>
</reference>
<evidence type="ECO:0000256" key="5">
    <source>
        <dbReference type="ARBA" id="ARBA00023014"/>
    </source>
</evidence>
<organism evidence="7 8">
    <name type="scientific">Aquibium carbonis</name>
    <dbReference type="NCBI Taxonomy" id="2495581"/>
    <lineage>
        <taxon>Bacteria</taxon>
        <taxon>Pseudomonadati</taxon>
        <taxon>Pseudomonadota</taxon>
        <taxon>Alphaproteobacteria</taxon>
        <taxon>Hyphomicrobiales</taxon>
        <taxon>Phyllobacteriaceae</taxon>
        <taxon>Aquibium</taxon>
    </lineage>
</organism>
<dbReference type="SUPFAM" id="SSF102114">
    <property type="entry name" value="Radical SAM enzymes"/>
    <property type="match status" value="1"/>
</dbReference>
<dbReference type="SFLD" id="SFLDG01067">
    <property type="entry name" value="SPASM/twitch_domain_containing"/>
    <property type="match status" value="1"/>
</dbReference>
<comment type="cofactor">
    <cofactor evidence="1">
        <name>[4Fe-4S] cluster</name>
        <dbReference type="ChEBI" id="CHEBI:49883"/>
    </cofactor>
</comment>
<evidence type="ECO:0000313" key="8">
    <source>
        <dbReference type="Proteomes" id="UP000278398"/>
    </source>
</evidence>
<comment type="caution">
    <text evidence="7">The sequence shown here is derived from an EMBL/GenBank/DDBJ whole genome shotgun (WGS) entry which is preliminary data.</text>
</comment>
<dbReference type="CDD" id="cd01335">
    <property type="entry name" value="Radical_SAM"/>
    <property type="match status" value="1"/>
</dbReference>
<dbReference type="GO" id="GO:0051536">
    <property type="term" value="F:iron-sulfur cluster binding"/>
    <property type="evidence" value="ECO:0007669"/>
    <property type="project" value="UniProtKB-KW"/>
</dbReference>
<keyword evidence="2" id="KW-0949">S-adenosyl-L-methionine</keyword>
<dbReference type="PROSITE" id="PS51918">
    <property type="entry name" value="RADICAL_SAM"/>
    <property type="match status" value="1"/>
</dbReference>
<keyword evidence="4" id="KW-0408">Iron</keyword>
<dbReference type="InterPro" id="IPR023885">
    <property type="entry name" value="4Fe4S-binding_SPASM_dom"/>
</dbReference>
<dbReference type="SFLD" id="SFLDS00029">
    <property type="entry name" value="Radical_SAM"/>
    <property type="match status" value="1"/>
</dbReference>
<dbReference type="InterPro" id="IPR058240">
    <property type="entry name" value="rSAM_sf"/>
</dbReference>